<organism evidence="1 2">
    <name type="scientific">Gigaspora margarita</name>
    <dbReference type="NCBI Taxonomy" id="4874"/>
    <lineage>
        <taxon>Eukaryota</taxon>
        <taxon>Fungi</taxon>
        <taxon>Fungi incertae sedis</taxon>
        <taxon>Mucoromycota</taxon>
        <taxon>Glomeromycotina</taxon>
        <taxon>Glomeromycetes</taxon>
        <taxon>Diversisporales</taxon>
        <taxon>Gigasporaceae</taxon>
        <taxon>Gigaspora</taxon>
    </lineage>
</organism>
<sequence>SESEKDNVIANTSNLQLSTSKKKKNLNLLGKCETISKKAYKKAMDIMKLHGREKPAKLEAHLANECFKCSNEILRYWKEKLANKTSNYTRKLKNPVLLTSISQTAITTHFISDHPLPKSLIDRLDQKIIKA</sequence>
<evidence type="ECO:0000313" key="2">
    <source>
        <dbReference type="Proteomes" id="UP000789901"/>
    </source>
</evidence>
<comment type="caution">
    <text evidence="1">The sequence shown here is derived from an EMBL/GenBank/DDBJ whole genome shotgun (WGS) entry which is preliminary data.</text>
</comment>
<gene>
    <name evidence="1" type="ORF">GMARGA_LOCUS34531</name>
</gene>
<dbReference type="Proteomes" id="UP000789901">
    <property type="component" value="Unassembled WGS sequence"/>
</dbReference>
<reference evidence="1 2" key="1">
    <citation type="submission" date="2021-06" db="EMBL/GenBank/DDBJ databases">
        <authorList>
            <person name="Kallberg Y."/>
            <person name="Tangrot J."/>
            <person name="Rosling A."/>
        </authorList>
    </citation>
    <scope>NUCLEOTIDE SEQUENCE [LARGE SCALE GENOMIC DNA]</scope>
    <source>
        <strain evidence="1 2">120-4 pot B 10/14</strain>
    </source>
</reference>
<dbReference type="EMBL" id="CAJVQB010060836">
    <property type="protein sequence ID" value="CAG8839614.1"/>
    <property type="molecule type" value="Genomic_DNA"/>
</dbReference>
<protein>
    <submittedName>
        <fullName evidence="1">35367_t:CDS:1</fullName>
    </submittedName>
</protein>
<accession>A0ABN7WSZ7</accession>
<name>A0ABN7WSZ7_GIGMA</name>
<keyword evidence="2" id="KW-1185">Reference proteome</keyword>
<evidence type="ECO:0000313" key="1">
    <source>
        <dbReference type="EMBL" id="CAG8839614.1"/>
    </source>
</evidence>
<feature type="non-terminal residue" evidence="1">
    <location>
        <position position="1"/>
    </location>
</feature>
<proteinExistence type="predicted"/>